<evidence type="ECO:0000313" key="3">
    <source>
        <dbReference type="Proteomes" id="UP000604046"/>
    </source>
</evidence>
<dbReference type="SMART" id="SM00239">
    <property type="entry name" value="C2"/>
    <property type="match status" value="1"/>
</dbReference>
<sequence length="187" mass="20569">MAIVWKAYQRFCVQGLEYIQLGDDDTDQADLSFPPPIGILRILVRRGVDLVASDFGLHPSSDPFVVIEVGQQRWQSSVVEKSLNPVWEHGNVQDFLVYDRSQKANILVYDKDTYSRDDLIGSVLGIDLQALMAAKPCDTDLALGLKGGPAGTLQISSRWFELSPVAPLAGIPPAVARCWRSELADAD</sequence>
<feature type="domain" description="C2" evidence="1">
    <location>
        <begin position="23"/>
        <end position="141"/>
    </location>
</feature>
<dbReference type="Pfam" id="PF00168">
    <property type="entry name" value="C2"/>
    <property type="match status" value="1"/>
</dbReference>
<dbReference type="InterPro" id="IPR051634">
    <property type="entry name" value="Extended_Synaptotagmin"/>
</dbReference>
<gene>
    <name evidence="2" type="primary">CAR3</name>
    <name evidence="2" type="ORF">SNAT2548_LOCUS27129</name>
</gene>
<keyword evidence="3" id="KW-1185">Reference proteome</keyword>
<proteinExistence type="predicted"/>
<dbReference type="PANTHER" id="PTHR45761">
    <property type="entry name" value="EXTENDED SYNAPTOTAGMIN-LIKE PROTEIN 2, ISOFORM C"/>
    <property type="match status" value="1"/>
</dbReference>
<dbReference type="Proteomes" id="UP000604046">
    <property type="component" value="Unassembled WGS sequence"/>
</dbReference>
<dbReference type="InterPro" id="IPR000008">
    <property type="entry name" value="C2_dom"/>
</dbReference>
<name>A0A812SJ10_9DINO</name>
<dbReference type="Gene3D" id="2.60.40.150">
    <property type="entry name" value="C2 domain"/>
    <property type="match status" value="1"/>
</dbReference>
<dbReference type="EMBL" id="CAJNDS010002456">
    <property type="protein sequence ID" value="CAE7483301.1"/>
    <property type="molecule type" value="Genomic_DNA"/>
</dbReference>
<accession>A0A812SJ10</accession>
<dbReference type="OrthoDB" id="441861at2759"/>
<organism evidence="2 3">
    <name type="scientific">Symbiodinium natans</name>
    <dbReference type="NCBI Taxonomy" id="878477"/>
    <lineage>
        <taxon>Eukaryota</taxon>
        <taxon>Sar</taxon>
        <taxon>Alveolata</taxon>
        <taxon>Dinophyceae</taxon>
        <taxon>Suessiales</taxon>
        <taxon>Symbiodiniaceae</taxon>
        <taxon>Symbiodinium</taxon>
    </lineage>
</organism>
<comment type="caution">
    <text evidence="2">The sequence shown here is derived from an EMBL/GenBank/DDBJ whole genome shotgun (WGS) entry which is preliminary data.</text>
</comment>
<dbReference type="InterPro" id="IPR035892">
    <property type="entry name" value="C2_domain_sf"/>
</dbReference>
<evidence type="ECO:0000259" key="1">
    <source>
        <dbReference type="PROSITE" id="PS50004"/>
    </source>
</evidence>
<dbReference type="SUPFAM" id="SSF49562">
    <property type="entry name" value="C2 domain (Calcium/lipid-binding domain, CaLB)"/>
    <property type="match status" value="1"/>
</dbReference>
<dbReference type="PROSITE" id="PS50004">
    <property type="entry name" value="C2"/>
    <property type="match status" value="1"/>
</dbReference>
<protein>
    <submittedName>
        <fullName evidence="2">CAR3 protein</fullName>
    </submittedName>
</protein>
<dbReference type="PANTHER" id="PTHR45761:SF1">
    <property type="entry name" value="EXTENDED SYNAPTOTAGMIN-LIKE PROTEIN 2, ISOFORM C"/>
    <property type="match status" value="1"/>
</dbReference>
<evidence type="ECO:0000313" key="2">
    <source>
        <dbReference type="EMBL" id="CAE7483301.1"/>
    </source>
</evidence>
<dbReference type="AlphaFoldDB" id="A0A812SJ10"/>
<reference evidence="2" key="1">
    <citation type="submission" date="2021-02" db="EMBL/GenBank/DDBJ databases">
        <authorList>
            <person name="Dougan E. K."/>
            <person name="Rhodes N."/>
            <person name="Thang M."/>
            <person name="Chan C."/>
        </authorList>
    </citation>
    <scope>NUCLEOTIDE SEQUENCE</scope>
</reference>